<reference evidence="2" key="1">
    <citation type="submission" date="2021-03" db="EMBL/GenBank/DDBJ databases">
        <authorList>
            <person name="So Y."/>
        </authorList>
    </citation>
    <scope>NUCLEOTIDE SEQUENCE</scope>
    <source>
        <strain evidence="2">SG15</strain>
    </source>
</reference>
<dbReference type="Proteomes" id="UP000677537">
    <property type="component" value="Unassembled WGS sequence"/>
</dbReference>
<organism evidence="2 3">
    <name type="scientific">Roseomonas indoligenes</name>
    <dbReference type="NCBI Taxonomy" id="2820811"/>
    <lineage>
        <taxon>Bacteria</taxon>
        <taxon>Pseudomonadati</taxon>
        <taxon>Pseudomonadota</taxon>
        <taxon>Alphaproteobacteria</taxon>
        <taxon>Acetobacterales</taxon>
        <taxon>Roseomonadaceae</taxon>
        <taxon>Roseomonas</taxon>
    </lineage>
</organism>
<feature type="compositionally biased region" description="Basic and acidic residues" evidence="1">
    <location>
        <begin position="116"/>
        <end position="137"/>
    </location>
</feature>
<evidence type="ECO:0000313" key="3">
    <source>
        <dbReference type="Proteomes" id="UP000677537"/>
    </source>
</evidence>
<dbReference type="InterPro" id="IPR018684">
    <property type="entry name" value="DUF2171"/>
</dbReference>
<comment type="caution">
    <text evidence="2">The sequence shown here is derived from an EMBL/GenBank/DDBJ whole genome shotgun (WGS) entry which is preliminary data.</text>
</comment>
<name>A0A940MZZ1_9PROT</name>
<evidence type="ECO:0000313" key="2">
    <source>
        <dbReference type="EMBL" id="MBP0492755.1"/>
    </source>
</evidence>
<proteinExistence type="predicted"/>
<gene>
    <name evidence="2" type="ORF">J5Y10_08180</name>
</gene>
<keyword evidence="3" id="KW-1185">Reference proteome</keyword>
<protein>
    <submittedName>
        <fullName evidence="2">DUF2171 domain-containing protein</fullName>
    </submittedName>
</protein>
<dbReference type="AlphaFoldDB" id="A0A940MZZ1"/>
<dbReference type="Pfam" id="PF09939">
    <property type="entry name" value="DUF2171"/>
    <property type="match status" value="1"/>
</dbReference>
<evidence type="ECO:0000256" key="1">
    <source>
        <dbReference type="SAM" id="MobiDB-lite"/>
    </source>
</evidence>
<accession>A0A940MZZ1</accession>
<sequence>MANADKLAAGEIADRMPVIGSGGEPFGIVDHVEGDFIKLAKSDPTSGGVHRYIPRSTVAGLDGGVVRLSMPAEQAKGSAAPRPACHATCRSALERRREVLGAVTVDMPLPPQPPPPKDRRGEQERCCQDRQDSGERRHPSRRQHGRGSGEPHGRGIH</sequence>
<dbReference type="EMBL" id="JAGIZA010000004">
    <property type="protein sequence ID" value="MBP0492755.1"/>
    <property type="molecule type" value="Genomic_DNA"/>
</dbReference>
<dbReference type="RefSeq" id="WP_209372551.1">
    <property type="nucleotide sequence ID" value="NZ_JAGIZA010000004.1"/>
</dbReference>
<feature type="compositionally biased region" description="Basic and acidic residues" evidence="1">
    <location>
        <begin position="147"/>
        <end position="157"/>
    </location>
</feature>
<feature type="region of interest" description="Disordered" evidence="1">
    <location>
        <begin position="102"/>
        <end position="157"/>
    </location>
</feature>